<organism evidence="2 3">
    <name type="scientific">Collybiopsis confluens</name>
    <dbReference type="NCBI Taxonomy" id="2823264"/>
    <lineage>
        <taxon>Eukaryota</taxon>
        <taxon>Fungi</taxon>
        <taxon>Dikarya</taxon>
        <taxon>Basidiomycota</taxon>
        <taxon>Agaricomycotina</taxon>
        <taxon>Agaricomycetes</taxon>
        <taxon>Agaricomycetidae</taxon>
        <taxon>Agaricales</taxon>
        <taxon>Marasmiineae</taxon>
        <taxon>Omphalotaceae</taxon>
        <taxon>Collybiopsis</taxon>
    </lineage>
</organism>
<evidence type="ECO:0000313" key="3">
    <source>
        <dbReference type="Proteomes" id="UP000518752"/>
    </source>
</evidence>
<name>A0A8H5M4W0_9AGAR</name>
<dbReference type="EMBL" id="JAACJN010000062">
    <property type="protein sequence ID" value="KAF5380799.1"/>
    <property type="molecule type" value="Genomic_DNA"/>
</dbReference>
<comment type="caution">
    <text evidence="2">The sequence shown here is derived from an EMBL/GenBank/DDBJ whole genome shotgun (WGS) entry which is preliminary data.</text>
</comment>
<keyword evidence="3" id="KW-1185">Reference proteome</keyword>
<proteinExistence type="predicted"/>
<feature type="region of interest" description="Disordered" evidence="1">
    <location>
        <begin position="277"/>
        <end position="301"/>
    </location>
</feature>
<reference evidence="2 3" key="1">
    <citation type="journal article" date="2020" name="ISME J.">
        <title>Uncovering the hidden diversity of litter-decomposition mechanisms in mushroom-forming fungi.</title>
        <authorList>
            <person name="Floudas D."/>
            <person name="Bentzer J."/>
            <person name="Ahren D."/>
            <person name="Johansson T."/>
            <person name="Persson P."/>
            <person name="Tunlid A."/>
        </authorList>
    </citation>
    <scope>NUCLEOTIDE SEQUENCE [LARGE SCALE GENOMIC DNA]</scope>
    <source>
        <strain evidence="2 3">CBS 406.79</strain>
    </source>
</reference>
<evidence type="ECO:0000313" key="2">
    <source>
        <dbReference type="EMBL" id="KAF5380799.1"/>
    </source>
</evidence>
<sequence length="670" mass="76414">MEKRYNPRCVRKALVLTQRNSRAKQRGELLLYAGNASAQYQRLKGFWSLHQILVTQGLSDLFARIELGFQGSKTTGIMPKTGLAYGATGHRQAGKSVSLWYLAIRLLAKYKFEPVFLFQPQRKLLFWEGHAFEFKMSTPPMISRAFTEGLANFARIKNYSDLRCFALHESLPANEQPSILGCTIPVYASSPGGAKLRTFKNTYKPYIWGIPTWSKEELWRGLWLDIDIENALERILKEEFEVPKRRHPFNPRHDRYDIDADGSGVNALADNKANNDAPVVEEEGPDNSSPTFELSNASNQGVPPESLTLMYRYLEYAIKTMGWTAREVFEFFINPKQARGQMKPADVLVSLSKMTNMDWFTGYALGPQSSTSDRVSFPHTVFYQHLRPVPADSLDDAEWIVAFKSPVAEDVFTGLLTGKPWSVLHGLLDSMLQSNSPSAAALCSSVFDWMAAKQLSYHPLMILNEMVRPARKHNNMQALQTTYSRVPQSSDNGLPHGVVGKEPPNPTKVKLQLVLTNGIRRMEDNTVPNIVSNRFYNGNRYTPLFDLFILHEEHGTAILYFFQYSVSKFKDGFSSHGYQLVVQIYKKVREFLMGLEDETDKLPGPPVKRRRSSHSGDLDVRFVLVQYHNEPRVNWILPVFDSEKHTSENRFPFKVFYATLHLETRDPSME</sequence>
<evidence type="ECO:0000256" key="1">
    <source>
        <dbReference type="SAM" id="MobiDB-lite"/>
    </source>
</evidence>
<accession>A0A8H5M4W0</accession>
<dbReference type="Proteomes" id="UP000518752">
    <property type="component" value="Unassembled WGS sequence"/>
</dbReference>
<protein>
    <submittedName>
        <fullName evidence="2">Uncharacterized protein</fullName>
    </submittedName>
</protein>
<gene>
    <name evidence="2" type="ORF">D9757_007128</name>
</gene>
<feature type="compositionally biased region" description="Polar residues" evidence="1">
    <location>
        <begin position="286"/>
        <end position="301"/>
    </location>
</feature>
<dbReference type="AlphaFoldDB" id="A0A8H5M4W0"/>